<proteinExistence type="inferred from homology"/>
<comment type="subunit">
    <text evidence="3 11">Monomer.</text>
</comment>
<dbReference type="InterPro" id="IPR009080">
    <property type="entry name" value="tRNAsynth_Ia_anticodon-bd"/>
</dbReference>
<keyword evidence="16" id="KW-1185">Reference proteome</keyword>
<evidence type="ECO:0000256" key="4">
    <source>
        <dbReference type="ARBA" id="ARBA00022490"/>
    </source>
</evidence>
<dbReference type="AlphaFoldDB" id="E8Q719"/>
<keyword evidence="4 11" id="KW-0963">Cytoplasm</keyword>
<dbReference type="SUPFAM" id="SSF55190">
    <property type="entry name" value="Arginyl-tRNA synthetase (ArgRS), N-terminal 'additional' domain"/>
    <property type="match status" value="1"/>
</dbReference>
<dbReference type="KEGG" id="bva:BVAF_454"/>
<dbReference type="Gene3D" id="3.40.50.620">
    <property type="entry name" value="HUPs"/>
    <property type="match status" value="1"/>
</dbReference>
<feature type="short sequence motif" description="'HIGH' region" evidence="11">
    <location>
        <begin position="123"/>
        <end position="133"/>
    </location>
</feature>
<dbReference type="STRING" id="859654.BVAF_454"/>
<dbReference type="NCBIfam" id="TIGR00456">
    <property type="entry name" value="argS"/>
    <property type="match status" value="1"/>
</dbReference>
<dbReference type="PANTHER" id="PTHR11956:SF5">
    <property type="entry name" value="ARGININE--TRNA LIGASE, CYTOPLASMIC"/>
    <property type="match status" value="1"/>
</dbReference>
<dbReference type="InterPro" id="IPR001412">
    <property type="entry name" value="aa-tRNA-synth_I_CS"/>
</dbReference>
<keyword evidence="5 11" id="KW-0436">Ligase</keyword>
<dbReference type="Pfam" id="PF03485">
    <property type="entry name" value="Arg_tRNA_synt_N"/>
    <property type="match status" value="1"/>
</dbReference>
<evidence type="ECO:0000259" key="13">
    <source>
        <dbReference type="SMART" id="SM00836"/>
    </source>
</evidence>
<keyword evidence="7 11" id="KW-0067">ATP-binding</keyword>
<comment type="subcellular location">
    <subcellularLocation>
        <location evidence="1 11">Cytoplasm</location>
    </subcellularLocation>
</comment>
<evidence type="ECO:0000256" key="5">
    <source>
        <dbReference type="ARBA" id="ARBA00022598"/>
    </source>
</evidence>
<dbReference type="PANTHER" id="PTHR11956">
    <property type="entry name" value="ARGINYL-TRNA SYNTHETASE"/>
    <property type="match status" value="1"/>
</dbReference>
<evidence type="ECO:0000256" key="11">
    <source>
        <dbReference type="HAMAP-Rule" id="MF_00123"/>
    </source>
</evidence>
<dbReference type="GO" id="GO:0006420">
    <property type="term" value="P:arginyl-tRNA aminoacylation"/>
    <property type="evidence" value="ECO:0007669"/>
    <property type="project" value="UniProtKB-UniRule"/>
</dbReference>
<evidence type="ECO:0000256" key="8">
    <source>
        <dbReference type="ARBA" id="ARBA00022917"/>
    </source>
</evidence>
<dbReference type="Pfam" id="PF05746">
    <property type="entry name" value="DALR_1"/>
    <property type="match status" value="1"/>
</dbReference>
<dbReference type="FunFam" id="3.40.50.620:FF:000030">
    <property type="entry name" value="Arginine--tRNA ligase"/>
    <property type="match status" value="1"/>
</dbReference>
<dbReference type="InterPro" id="IPR008909">
    <property type="entry name" value="DALR_anticod-bd"/>
</dbReference>
<evidence type="ECO:0000256" key="7">
    <source>
        <dbReference type="ARBA" id="ARBA00022840"/>
    </source>
</evidence>
<evidence type="ECO:0000256" key="6">
    <source>
        <dbReference type="ARBA" id="ARBA00022741"/>
    </source>
</evidence>
<reference evidence="15 16" key="1">
    <citation type="journal article" date="2010" name="BMC Genomics">
        <title>Unprecedented loss of ammonia assimilation capability in a urease-encoding bacterial mutualist.</title>
        <authorList>
            <person name="Williams L.E."/>
            <person name="Wernegreen J.J."/>
        </authorList>
    </citation>
    <scope>NUCLEOTIDE SEQUENCE [LARGE SCALE GENOMIC DNA]</scope>
    <source>
        <strain evidence="15 16">BVAF</strain>
    </source>
</reference>
<dbReference type="HAMAP" id="MF_00123">
    <property type="entry name" value="Arg_tRNA_synth"/>
    <property type="match status" value="1"/>
</dbReference>
<feature type="domain" description="Arginyl tRNA synthetase N-terminal" evidence="14">
    <location>
        <begin position="1"/>
        <end position="88"/>
    </location>
</feature>
<dbReference type="InterPro" id="IPR035684">
    <property type="entry name" value="ArgRS_core"/>
</dbReference>
<dbReference type="PROSITE" id="PS00178">
    <property type="entry name" value="AA_TRNA_LIGASE_I"/>
    <property type="match status" value="1"/>
</dbReference>
<evidence type="ECO:0000256" key="3">
    <source>
        <dbReference type="ARBA" id="ARBA00011245"/>
    </source>
</evidence>
<dbReference type="Gene3D" id="1.10.730.10">
    <property type="entry name" value="Isoleucyl-tRNA Synthetase, Domain 1"/>
    <property type="match status" value="1"/>
</dbReference>
<dbReference type="OrthoDB" id="9803211at2"/>
<evidence type="ECO:0000313" key="15">
    <source>
        <dbReference type="EMBL" id="ADV33843.1"/>
    </source>
</evidence>
<evidence type="ECO:0000256" key="2">
    <source>
        <dbReference type="ARBA" id="ARBA00005594"/>
    </source>
</evidence>
<dbReference type="CDD" id="cd00671">
    <property type="entry name" value="ArgRS_core"/>
    <property type="match status" value="1"/>
</dbReference>
<accession>E8Q719</accession>
<dbReference type="GO" id="GO:0004814">
    <property type="term" value="F:arginine-tRNA ligase activity"/>
    <property type="evidence" value="ECO:0007669"/>
    <property type="project" value="UniProtKB-UniRule"/>
</dbReference>
<feature type="domain" description="DALR anticodon binding" evidence="13">
    <location>
        <begin position="465"/>
        <end position="582"/>
    </location>
</feature>
<dbReference type="SMART" id="SM01016">
    <property type="entry name" value="Arg_tRNA_synt_N"/>
    <property type="match status" value="1"/>
</dbReference>
<keyword evidence="8 11" id="KW-0648">Protein biosynthesis</keyword>
<comment type="catalytic activity">
    <reaction evidence="10 11">
        <text>tRNA(Arg) + L-arginine + ATP = L-arginyl-tRNA(Arg) + AMP + diphosphate</text>
        <dbReference type="Rhea" id="RHEA:20301"/>
        <dbReference type="Rhea" id="RHEA-COMP:9658"/>
        <dbReference type="Rhea" id="RHEA-COMP:9673"/>
        <dbReference type="ChEBI" id="CHEBI:30616"/>
        <dbReference type="ChEBI" id="CHEBI:32682"/>
        <dbReference type="ChEBI" id="CHEBI:33019"/>
        <dbReference type="ChEBI" id="CHEBI:78442"/>
        <dbReference type="ChEBI" id="CHEBI:78513"/>
        <dbReference type="ChEBI" id="CHEBI:456215"/>
        <dbReference type="EC" id="6.1.1.19"/>
    </reaction>
</comment>
<keyword evidence="9 11" id="KW-0030">Aminoacyl-tRNA synthetase</keyword>
<dbReference type="InterPro" id="IPR036695">
    <property type="entry name" value="Arg-tRNA-synth_N_sf"/>
</dbReference>
<dbReference type="SUPFAM" id="SSF52374">
    <property type="entry name" value="Nucleotidylyl transferase"/>
    <property type="match status" value="1"/>
</dbReference>
<dbReference type="SMART" id="SM00836">
    <property type="entry name" value="DALR_1"/>
    <property type="match status" value="1"/>
</dbReference>
<dbReference type="InterPro" id="IPR005148">
    <property type="entry name" value="Arg-tRNA-synth_N"/>
</dbReference>
<evidence type="ECO:0000259" key="14">
    <source>
        <dbReference type="SMART" id="SM01016"/>
    </source>
</evidence>
<dbReference type="SUPFAM" id="SSF47323">
    <property type="entry name" value="Anticodon-binding domain of a subclass of class I aminoacyl-tRNA synthetases"/>
    <property type="match status" value="1"/>
</dbReference>
<name>E8Q719_BLOVB</name>
<comment type="similarity">
    <text evidence="2 11 12">Belongs to the class-I aminoacyl-tRNA synthetase family.</text>
</comment>
<dbReference type="InterPro" id="IPR001278">
    <property type="entry name" value="Arg-tRNA-ligase"/>
</dbReference>
<dbReference type="Pfam" id="PF00750">
    <property type="entry name" value="tRNA-synt_1d"/>
    <property type="match status" value="1"/>
</dbReference>
<organism evidence="15 16">
    <name type="scientific">Blochmanniella vafra (strain BVAF)</name>
    <dbReference type="NCBI Taxonomy" id="859654"/>
    <lineage>
        <taxon>Bacteria</taxon>
        <taxon>Pseudomonadati</taxon>
        <taxon>Pseudomonadota</taxon>
        <taxon>Gammaproteobacteria</taxon>
        <taxon>Enterobacterales</taxon>
        <taxon>Enterobacteriaceae</taxon>
        <taxon>ant endosymbionts</taxon>
        <taxon>Candidatus Blochmanniella</taxon>
    </lineage>
</organism>
<evidence type="ECO:0000256" key="9">
    <source>
        <dbReference type="ARBA" id="ARBA00023146"/>
    </source>
</evidence>
<dbReference type="EMBL" id="CP002189">
    <property type="protein sequence ID" value="ADV33843.1"/>
    <property type="molecule type" value="Genomic_DNA"/>
</dbReference>
<dbReference type="HOGENOM" id="CLU_006406_5_1_6"/>
<dbReference type="GO" id="GO:0005737">
    <property type="term" value="C:cytoplasm"/>
    <property type="evidence" value="ECO:0007669"/>
    <property type="project" value="UniProtKB-SubCell"/>
</dbReference>
<dbReference type="PRINTS" id="PR01038">
    <property type="entry name" value="TRNASYNTHARG"/>
</dbReference>
<dbReference type="RefSeq" id="WP_013516768.1">
    <property type="nucleotide sequence ID" value="NC_014909.2"/>
</dbReference>
<dbReference type="Proteomes" id="UP000007464">
    <property type="component" value="Chromosome"/>
</dbReference>
<dbReference type="EC" id="6.1.1.19" evidence="11"/>
<dbReference type="Gene3D" id="3.30.1360.70">
    <property type="entry name" value="Arginyl tRNA synthetase N-terminal domain"/>
    <property type="match status" value="1"/>
</dbReference>
<dbReference type="InterPro" id="IPR014729">
    <property type="entry name" value="Rossmann-like_a/b/a_fold"/>
</dbReference>
<dbReference type="GO" id="GO:0005524">
    <property type="term" value="F:ATP binding"/>
    <property type="evidence" value="ECO:0007669"/>
    <property type="project" value="UniProtKB-UniRule"/>
</dbReference>
<evidence type="ECO:0000313" key="16">
    <source>
        <dbReference type="Proteomes" id="UP000007464"/>
    </source>
</evidence>
<evidence type="ECO:0000256" key="12">
    <source>
        <dbReference type="RuleBase" id="RU363038"/>
    </source>
</evidence>
<evidence type="ECO:0000256" key="10">
    <source>
        <dbReference type="ARBA" id="ARBA00049339"/>
    </source>
</evidence>
<sequence length="582" mass="67587">MNIQNLLLQHLYQALLKINAESFFHLIKIHISTHKQFGDYQINGLIPISKLLNISVENFSKKLIKFINLQHMVEIIKFEQPGFINIFLSSTWIENQINYIGNLPNFGIYSKQQKTIIIDYSGPNIAKEMHVGHLRSTVIGDSTARILSFLGHHVIKANHIGDWGTQFGMLIAYIHKQIPHNFSLNKIQSFDVLEKYYQEAKKIYDIDPNFAKLARHYVVKLQQGDGYCKKIWQHLVNISVSNNQKLYNRLNITLKKSDIMGESMYQNMLPHIVRDLKNKKIAVTSNNATVVFLNKDQKNEYYSSFGVIIQKKDGGYLYSTTDIACIKYRCEILHADRIIYYTDSRQKQHLLQAWKIAHKAGYIPKSVSFEHHICGMILQKNRKPFQTRAGNVLKLTTLLNEAFKKAHDLIYRKNPNLEDIKLNKLAHIISIGAIKYTELSKNRSTNYIFNWDTMLNFNGNTALYIQYAYTRIFSILKKTGQPNLKKNKYKIQIITKKEKLLATCLLQFNEIIEIIADQGTPHLLCNYLYKLSALFSSFYESYPILETKNIHLQHSRLKLSLFTAHILKQGLELLGIETSEYM</sequence>
<gene>
    <name evidence="11 15" type="primary">argS</name>
    <name evidence="15" type="ordered locus">BVAF_454</name>
</gene>
<evidence type="ECO:0000256" key="1">
    <source>
        <dbReference type="ARBA" id="ARBA00004496"/>
    </source>
</evidence>
<dbReference type="FunFam" id="1.10.730.10:FF:000006">
    <property type="entry name" value="Arginyl-tRNA synthetase 2, mitochondrial"/>
    <property type="match status" value="1"/>
</dbReference>
<keyword evidence="6 11" id="KW-0547">Nucleotide-binding</keyword>
<protein>
    <recommendedName>
        <fullName evidence="11">Arginine--tRNA ligase</fullName>
        <ecNumber evidence="11">6.1.1.19</ecNumber>
    </recommendedName>
    <alternativeName>
        <fullName evidence="11">Arginyl-tRNA synthetase</fullName>
        <shortName evidence="11">ArgRS</shortName>
    </alternativeName>
</protein>